<organism evidence="2 3">
    <name type="scientific">Massilia cellulosiltytica</name>
    <dbReference type="NCBI Taxonomy" id="2683234"/>
    <lineage>
        <taxon>Bacteria</taxon>
        <taxon>Pseudomonadati</taxon>
        <taxon>Pseudomonadota</taxon>
        <taxon>Betaproteobacteria</taxon>
        <taxon>Burkholderiales</taxon>
        <taxon>Oxalobacteraceae</taxon>
        <taxon>Telluria group</taxon>
        <taxon>Massilia</taxon>
    </lineage>
</organism>
<proteinExistence type="predicted"/>
<dbReference type="Proteomes" id="UP000443353">
    <property type="component" value="Unassembled WGS sequence"/>
</dbReference>
<protein>
    <recommendedName>
        <fullName evidence="1">HTH luxR-type domain-containing protein</fullName>
    </recommendedName>
</protein>
<sequence>MNPILDMAISTSLSSTTGDETGLFNLAIHAVYQSVQEADPWRSCLSLMVSYFRVANASLVVRPSAASDPGYLVCVPAGNQAMEQAYRSKWYKFDPFIDVPPECVMLGSNLMTDAQWQGSAFFRDYLGPALPAGAGHVMGVNITTQAGTTALLRLHRVQHAPPFGIEDKQRLAMFVPHMKQAMMLTAHLNGTALQMKIYEDGLERLNIGVIVLDEAGQLLRANSTARQMLDGADGLRLAGRHLAAHTLAETRDLQRLVASAREHPKRVTAMGLSRPSGRRKLAAVVRGFPLTEAADACARPMVAIFLRDPDMAAEPPHDIARQLFDFTPAEAQLAIELLNGLSLDEAAAKLGILRNTGRAHLRAIFSKTGVTRQSELVRVLLNGVLALSTIEK</sequence>
<feature type="domain" description="HTH luxR-type" evidence="1">
    <location>
        <begin position="323"/>
        <end position="380"/>
    </location>
</feature>
<dbReference type="SMART" id="SM00421">
    <property type="entry name" value="HTH_LUXR"/>
    <property type="match status" value="1"/>
</dbReference>
<dbReference type="GO" id="GO:0003677">
    <property type="term" value="F:DNA binding"/>
    <property type="evidence" value="ECO:0007669"/>
    <property type="project" value="InterPro"/>
</dbReference>
<dbReference type="InterPro" id="IPR016032">
    <property type="entry name" value="Sig_transdc_resp-reg_C-effctor"/>
</dbReference>
<reference evidence="2 3" key="1">
    <citation type="submission" date="2019-12" db="EMBL/GenBank/DDBJ databases">
        <authorList>
            <person name="Li C."/>
            <person name="Zhao J."/>
        </authorList>
    </citation>
    <scope>NUCLEOTIDE SEQUENCE [LARGE SCALE GENOMIC DNA]</scope>
    <source>
        <strain evidence="2 3">NEAU-DD11</strain>
    </source>
</reference>
<dbReference type="AlphaFoldDB" id="A0A7X3K762"/>
<dbReference type="InterPro" id="IPR036388">
    <property type="entry name" value="WH-like_DNA-bd_sf"/>
</dbReference>
<dbReference type="GO" id="GO:0006355">
    <property type="term" value="P:regulation of DNA-templated transcription"/>
    <property type="evidence" value="ECO:0007669"/>
    <property type="project" value="InterPro"/>
</dbReference>
<dbReference type="RefSeq" id="WP_160408684.1">
    <property type="nucleotide sequence ID" value="NZ_WSES01000003.1"/>
</dbReference>
<evidence type="ECO:0000259" key="1">
    <source>
        <dbReference type="SMART" id="SM00421"/>
    </source>
</evidence>
<gene>
    <name evidence="2" type="ORF">GPY61_11765</name>
</gene>
<evidence type="ECO:0000313" key="3">
    <source>
        <dbReference type="Proteomes" id="UP000443353"/>
    </source>
</evidence>
<comment type="caution">
    <text evidence="2">The sequence shown here is derived from an EMBL/GenBank/DDBJ whole genome shotgun (WGS) entry which is preliminary data.</text>
</comment>
<keyword evidence="3" id="KW-1185">Reference proteome</keyword>
<dbReference type="Gene3D" id="1.10.10.10">
    <property type="entry name" value="Winged helix-like DNA-binding domain superfamily/Winged helix DNA-binding domain"/>
    <property type="match status" value="1"/>
</dbReference>
<evidence type="ECO:0000313" key="2">
    <source>
        <dbReference type="EMBL" id="MVW60604.1"/>
    </source>
</evidence>
<dbReference type="SUPFAM" id="SSF46894">
    <property type="entry name" value="C-terminal effector domain of the bipartite response regulators"/>
    <property type="match status" value="1"/>
</dbReference>
<dbReference type="InterPro" id="IPR000792">
    <property type="entry name" value="Tscrpt_reg_LuxR_C"/>
</dbReference>
<name>A0A7X3K762_9BURK</name>
<dbReference type="EMBL" id="WSES01000003">
    <property type="protein sequence ID" value="MVW60604.1"/>
    <property type="molecule type" value="Genomic_DNA"/>
</dbReference>
<accession>A0A7X3K762</accession>